<dbReference type="Pfam" id="PF06476">
    <property type="entry name" value="DUF1090"/>
    <property type="match status" value="1"/>
</dbReference>
<feature type="chain" id="PRO_5044287057" evidence="2">
    <location>
        <begin position="23"/>
        <end position="144"/>
    </location>
</feature>
<dbReference type="EMBL" id="JAGIBU010000003">
    <property type="protein sequence ID" value="MBS7824659.1"/>
    <property type="molecule type" value="Genomic_DNA"/>
</dbReference>
<dbReference type="Proteomes" id="UP000680020">
    <property type="component" value="Unassembled WGS sequence"/>
</dbReference>
<feature type="signal peptide" evidence="2">
    <location>
        <begin position="1"/>
        <end position="22"/>
    </location>
</feature>
<dbReference type="AlphaFoldDB" id="A0AB35BYA6"/>
<comment type="caution">
    <text evidence="3">The sequence shown here is derived from an EMBL/GenBank/DDBJ whole genome shotgun (WGS) entry which is preliminary data.</text>
</comment>
<evidence type="ECO:0000313" key="4">
    <source>
        <dbReference type="Proteomes" id="UP000680020"/>
    </source>
</evidence>
<protein>
    <submittedName>
        <fullName evidence="3">DUF1090 domain-containing protein</fullName>
    </submittedName>
</protein>
<evidence type="ECO:0000313" key="3">
    <source>
        <dbReference type="EMBL" id="MBS7824659.1"/>
    </source>
</evidence>
<name>A0AB35BYA6_9GAMM</name>
<dbReference type="RefSeq" id="WP_213403828.1">
    <property type="nucleotide sequence ID" value="NZ_JAGIBT010000003.1"/>
</dbReference>
<evidence type="ECO:0000256" key="1">
    <source>
        <dbReference type="SAM" id="MobiDB-lite"/>
    </source>
</evidence>
<evidence type="ECO:0000256" key="2">
    <source>
        <dbReference type="SAM" id="SignalP"/>
    </source>
</evidence>
<keyword evidence="2" id="KW-0732">Signal</keyword>
<feature type="compositionally biased region" description="Basic and acidic residues" evidence="1">
    <location>
        <begin position="103"/>
        <end position="112"/>
    </location>
</feature>
<gene>
    <name evidence="3" type="ORF">J7561_05500</name>
</gene>
<accession>A0AB35BYA6</accession>
<feature type="region of interest" description="Disordered" evidence="1">
    <location>
        <begin position="102"/>
        <end position="122"/>
    </location>
</feature>
<proteinExistence type="predicted"/>
<reference evidence="3" key="1">
    <citation type="submission" date="2021-03" db="EMBL/GenBank/DDBJ databases">
        <title>Identification and antibiotic profiling of Wohlfahrtiimonas chitiniclastica, an underestimated human pathogen.</title>
        <authorList>
            <person name="Kopf A."/>
            <person name="Bunk B."/>
            <person name="Coldewey S."/>
            <person name="Gunzer F."/>
            <person name="Riedel T."/>
            <person name="Schroettner P."/>
        </authorList>
    </citation>
    <scope>NUCLEOTIDE SEQUENCE</scope>
    <source>
        <strain evidence="3">DSM 100917</strain>
    </source>
</reference>
<organism evidence="3 4">
    <name type="scientific">Wohlfahrtiimonas chitiniclastica</name>
    <dbReference type="NCBI Taxonomy" id="400946"/>
    <lineage>
        <taxon>Bacteria</taxon>
        <taxon>Pseudomonadati</taxon>
        <taxon>Pseudomonadota</taxon>
        <taxon>Gammaproteobacteria</taxon>
        <taxon>Cardiobacteriales</taxon>
        <taxon>Ignatzschineriaceae</taxon>
        <taxon>Wohlfahrtiimonas</taxon>
    </lineage>
</organism>
<sequence>MKRLTTLGLIGAMLTLNAPVFAQTHPSCKKKEDNLQLQLRYAEKYGNIHRAEDLKRAILNVREHCGKESYQEDPNFALNNAIYKENLTKKIDKQRAKVNSAADELKKAEHSGKAKKIREKTEKLKERQMRLDHYLSELESLSGS</sequence>
<dbReference type="InterPro" id="IPR009468">
    <property type="entry name" value="DUF1090"/>
</dbReference>